<dbReference type="PANTHER" id="PTHR11003:SF291">
    <property type="entry name" value="IP11374P"/>
    <property type="match status" value="1"/>
</dbReference>
<dbReference type="GO" id="GO:0022841">
    <property type="term" value="F:potassium ion leak channel activity"/>
    <property type="evidence" value="ECO:0007669"/>
    <property type="project" value="TreeGrafter"/>
</dbReference>
<dbReference type="EMBL" id="KQ242324">
    <property type="protein sequence ID" value="KNC79330.1"/>
    <property type="molecule type" value="Genomic_DNA"/>
</dbReference>
<keyword evidence="7" id="KW-0407">Ion channel</keyword>
<accession>A0A0L0FRC9</accession>
<dbReference type="STRING" id="667725.A0A0L0FRC9"/>
<dbReference type="Proteomes" id="UP000054560">
    <property type="component" value="Unassembled WGS sequence"/>
</dbReference>
<dbReference type="eggNOG" id="KOG1418">
    <property type="taxonomic scope" value="Eukaryota"/>
</dbReference>
<keyword evidence="4 8" id="KW-1133">Transmembrane helix</keyword>
<proteinExistence type="predicted"/>
<dbReference type="OrthoDB" id="415460at2759"/>
<feature type="domain" description="Potassium channel" evidence="9">
    <location>
        <begin position="26"/>
        <end position="100"/>
    </location>
</feature>
<evidence type="ECO:0000256" key="7">
    <source>
        <dbReference type="ARBA" id="ARBA00023303"/>
    </source>
</evidence>
<dbReference type="Gene3D" id="1.10.287.70">
    <property type="match status" value="1"/>
</dbReference>
<dbReference type="InterPro" id="IPR003280">
    <property type="entry name" value="2pore_dom_K_chnl"/>
</dbReference>
<dbReference type="GO" id="GO:0005886">
    <property type="term" value="C:plasma membrane"/>
    <property type="evidence" value="ECO:0007669"/>
    <property type="project" value="TreeGrafter"/>
</dbReference>
<dbReference type="GO" id="GO:0030322">
    <property type="term" value="P:stabilization of membrane potential"/>
    <property type="evidence" value="ECO:0007669"/>
    <property type="project" value="TreeGrafter"/>
</dbReference>
<keyword evidence="11" id="KW-1185">Reference proteome</keyword>
<dbReference type="InterPro" id="IPR013099">
    <property type="entry name" value="K_chnl_dom"/>
</dbReference>
<evidence type="ECO:0000313" key="10">
    <source>
        <dbReference type="EMBL" id="KNC79330.1"/>
    </source>
</evidence>
<evidence type="ECO:0000256" key="5">
    <source>
        <dbReference type="ARBA" id="ARBA00023065"/>
    </source>
</evidence>
<dbReference type="RefSeq" id="XP_014153232.1">
    <property type="nucleotide sequence ID" value="XM_014297757.1"/>
</dbReference>
<comment type="subcellular location">
    <subcellularLocation>
        <location evidence="1">Membrane</location>
        <topology evidence="1">Multi-pass membrane protein</topology>
    </subcellularLocation>
</comment>
<evidence type="ECO:0000256" key="4">
    <source>
        <dbReference type="ARBA" id="ARBA00022989"/>
    </source>
</evidence>
<evidence type="ECO:0000256" key="3">
    <source>
        <dbReference type="ARBA" id="ARBA00022692"/>
    </source>
</evidence>
<feature type="transmembrane region" description="Helical" evidence="8">
    <location>
        <begin position="12"/>
        <end position="37"/>
    </location>
</feature>
<evidence type="ECO:0000256" key="2">
    <source>
        <dbReference type="ARBA" id="ARBA00022448"/>
    </source>
</evidence>
<evidence type="ECO:0000313" key="11">
    <source>
        <dbReference type="Proteomes" id="UP000054560"/>
    </source>
</evidence>
<evidence type="ECO:0000256" key="1">
    <source>
        <dbReference type="ARBA" id="ARBA00004141"/>
    </source>
</evidence>
<evidence type="ECO:0000259" key="9">
    <source>
        <dbReference type="Pfam" id="PF07885"/>
    </source>
</evidence>
<dbReference type="PANTHER" id="PTHR11003">
    <property type="entry name" value="POTASSIUM CHANNEL, SUBFAMILY K"/>
    <property type="match status" value="1"/>
</dbReference>
<reference evidence="10 11" key="1">
    <citation type="submission" date="2011-02" db="EMBL/GenBank/DDBJ databases">
        <title>The Genome Sequence of Sphaeroforma arctica JP610.</title>
        <authorList>
            <consortium name="The Broad Institute Genome Sequencing Platform"/>
            <person name="Russ C."/>
            <person name="Cuomo C."/>
            <person name="Young S.K."/>
            <person name="Zeng Q."/>
            <person name="Gargeya S."/>
            <person name="Alvarado L."/>
            <person name="Berlin A."/>
            <person name="Chapman S.B."/>
            <person name="Chen Z."/>
            <person name="Freedman E."/>
            <person name="Gellesch M."/>
            <person name="Goldberg J."/>
            <person name="Griggs A."/>
            <person name="Gujja S."/>
            <person name="Heilman E."/>
            <person name="Heiman D."/>
            <person name="Howarth C."/>
            <person name="Mehta T."/>
            <person name="Neiman D."/>
            <person name="Pearson M."/>
            <person name="Roberts A."/>
            <person name="Saif S."/>
            <person name="Shea T."/>
            <person name="Shenoy N."/>
            <person name="Sisk P."/>
            <person name="Stolte C."/>
            <person name="Sykes S."/>
            <person name="White J."/>
            <person name="Yandava C."/>
            <person name="Burger G."/>
            <person name="Gray M.W."/>
            <person name="Holland P.W.H."/>
            <person name="King N."/>
            <person name="Lang F.B.F."/>
            <person name="Roger A.J."/>
            <person name="Ruiz-Trillo I."/>
            <person name="Haas B."/>
            <person name="Nusbaum C."/>
            <person name="Birren B."/>
        </authorList>
    </citation>
    <scope>NUCLEOTIDE SEQUENCE [LARGE SCALE GENOMIC DNA]</scope>
    <source>
        <strain evidence="10 11">JP610</strain>
    </source>
</reference>
<keyword evidence="2" id="KW-0813">Transport</keyword>
<dbReference type="AlphaFoldDB" id="A0A0L0FRC9"/>
<feature type="transmembrane region" description="Helical" evidence="8">
    <location>
        <begin position="75"/>
        <end position="99"/>
    </location>
</feature>
<dbReference type="Pfam" id="PF07885">
    <property type="entry name" value="Ion_trans_2"/>
    <property type="match status" value="1"/>
</dbReference>
<name>A0A0L0FRC9_9EUKA</name>
<evidence type="ECO:0000256" key="6">
    <source>
        <dbReference type="ARBA" id="ARBA00023136"/>
    </source>
</evidence>
<evidence type="ECO:0000256" key="8">
    <source>
        <dbReference type="SAM" id="Phobius"/>
    </source>
</evidence>
<keyword evidence="3 8" id="KW-0812">Transmembrane</keyword>
<keyword evidence="6 8" id="KW-0472">Membrane</keyword>
<dbReference type="GO" id="GO:0015271">
    <property type="term" value="F:outward rectifier potassium channel activity"/>
    <property type="evidence" value="ECO:0007669"/>
    <property type="project" value="TreeGrafter"/>
</dbReference>
<sequence>MSIGGAPPLPTLMRILTEVVVATGILAALVLIGAVGFHFTADLNFTTSIYFTIETLTTVGYGDYDLDLSSTRRRIFVVTYIFFAVPIFAGRLAALIEAVSKYLQMRRIRDMREIGVTRQMLQEADIDLDGSVNRAEFALYFLTKLQIIDMHMVRGYRNE</sequence>
<dbReference type="GeneID" id="25908783"/>
<protein>
    <recommendedName>
        <fullName evidence="9">Potassium channel domain-containing protein</fullName>
    </recommendedName>
</protein>
<keyword evidence="5" id="KW-0406">Ion transport</keyword>
<dbReference type="SUPFAM" id="SSF81324">
    <property type="entry name" value="Voltage-gated potassium channels"/>
    <property type="match status" value="1"/>
</dbReference>
<organism evidence="10 11">
    <name type="scientific">Sphaeroforma arctica JP610</name>
    <dbReference type="NCBI Taxonomy" id="667725"/>
    <lineage>
        <taxon>Eukaryota</taxon>
        <taxon>Ichthyosporea</taxon>
        <taxon>Ichthyophonida</taxon>
        <taxon>Sphaeroforma</taxon>
    </lineage>
</organism>
<gene>
    <name evidence="10" type="ORF">SARC_08279</name>
</gene>